<dbReference type="OrthoDB" id="5769605at2"/>
<feature type="signal peptide" evidence="1">
    <location>
        <begin position="1"/>
        <end position="21"/>
    </location>
</feature>
<dbReference type="EMBL" id="QJKB01000003">
    <property type="protein sequence ID" value="PXX44033.1"/>
    <property type="molecule type" value="Genomic_DNA"/>
</dbReference>
<protein>
    <submittedName>
        <fullName evidence="2">Uncharacterized protein</fullName>
    </submittedName>
</protein>
<evidence type="ECO:0000313" key="2">
    <source>
        <dbReference type="EMBL" id="PXX44033.1"/>
    </source>
</evidence>
<keyword evidence="3" id="KW-1185">Reference proteome</keyword>
<sequence length="180" mass="19209">MNKKLAMMLVCTATLSTTVWAAADEKSIAYTAAKETASTDFKLAKSKCDAITGNPKDVCIAEAKATRVHTEANAKATYKNTLAARTSARKDIANVDYDLEKTKCGSMNGNDKDVCIKQASANKVAALADAKADKKVVEARVDAKDDKVKAEYKLELEKCDALAGQGKDNCFAAAKSKFGK</sequence>
<comment type="caution">
    <text evidence="2">The sequence shown here is derived from an EMBL/GenBank/DDBJ whole genome shotgun (WGS) entry which is preliminary data.</text>
</comment>
<reference evidence="2 3" key="1">
    <citation type="submission" date="2018-05" db="EMBL/GenBank/DDBJ databases">
        <title>Genomic Encyclopedia of Type Strains, Phase IV (KMG-IV): sequencing the most valuable type-strain genomes for metagenomic binning, comparative biology and taxonomic classification.</title>
        <authorList>
            <person name="Goeker M."/>
        </authorList>
    </citation>
    <scope>NUCLEOTIDE SEQUENCE [LARGE SCALE GENOMIC DNA]</scope>
    <source>
        <strain evidence="2 3">DSM 19792</strain>
    </source>
</reference>
<accession>A0A318JBI3</accession>
<proteinExistence type="predicted"/>
<gene>
    <name evidence="2" type="ORF">DFR42_103302</name>
</gene>
<dbReference type="RefSeq" id="WP_110255292.1">
    <property type="nucleotide sequence ID" value="NZ_QJKB01000003.1"/>
</dbReference>
<dbReference type="AlphaFoldDB" id="A0A318JBI3"/>
<feature type="chain" id="PRO_5016255481" evidence="1">
    <location>
        <begin position="22"/>
        <end position="180"/>
    </location>
</feature>
<evidence type="ECO:0000313" key="3">
    <source>
        <dbReference type="Proteomes" id="UP000247792"/>
    </source>
</evidence>
<evidence type="ECO:0000256" key="1">
    <source>
        <dbReference type="SAM" id="SignalP"/>
    </source>
</evidence>
<organism evidence="2 3">
    <name type="scientific">Undibacterium pigrum</name>
    <dbReference type="NCBI Taxonomy" id="401470"/>
    <lineage>
        <taxon>Bacteria</taxon>
        <taxon>Pseudomonadati</taxon>
        <taxon>Pseudomonadota</taxon>
        <taxon>Betaproteobacteria</taxon>
        <taxon>Burkholderiales</taxon>
        <taxon>Oxalobacteraceae</taxon>
        <taxon>Undibacterium</taxon>
    </lineage>
</organism>
<keyword evidence="1" id="KW-0732">Signal</keyword>
<name>A0A318JBI3_9BURK</name>
<dbReference type="Proteomes" id="UP000247792">
    <property type="component" value="Unassembled WGS sequence"/>
</dbReference>